<dbReference type="SUPFAM" id="SSF53850">
    <property type="entry name" value="Periplasmic binding protein-like II"/>
    <property type="match status" value="1"/>
</dbReference>
<accession>A0A3N2DA71</accession>
<dbReference type="InterPro" id="IPR050490">
    <property type="entry name" value="Bact_solute-bd_prot1"/>
</dbReference>
<protein>
    <submittedName>
        <fullName evidence="2">Carbohydrate ABC transporter substrate-binding protein (CUT1 family)</fullName>
    </submittedName>
</protein>
<dbReference type="AlphaFoldDB" id="A0A3N2DA71"/>
<dbReference type="Pfam" id="PF13416">
    <property type="entry name" value="SBP_bac_8"/>
    <property type="match status" value="1"/>
</dbReference>
<proteinExistence type="predicted"/>
<feature type="chain" id="PRO_5017965709" evidence="1">
    <location>
        <begin position="23"/>
        <end position="438"/>
    </location>
</feature>
<dbReference type="PROSITE" id="PS51257">
    <property type="entry name" value="PROKAR_LIPOPROTEIN"/>
    <property type="match status" value="1"/>
</dbReference>
<evidence type="ECO:0000256" key="1">
    <source>
        <dbReference type="SAM" id="SignalP"/>
    </source>
</evidence>
<organism evidence="2 3">
    <name type="scientific">Salana multivorans</name>
    <dbReference type="NCBI Taxonomy" id="120377"/>
    <lineage>
        <taxon>Bacteria</taxon>
        <taxon>Bacillati</taxon>
        <taxon>Actinomycetota</taxon>
        <taxon>Actinomycetes</taxon>
        <taxon>Micrococcales</taxon>
        <taxon>Beutenbergiaceae</taxon>
        <taxon>Salana</taxon>
    </lineage>
</organism>
<keyword evidence="3" id="KW-1185">Reference proteome</keyword>
<dbReference type="OrthoDB" id="9780991at2"/>
<keyword evidence="1" id="KW-0732">Signal</keyword>
<name>A0A3N2DA71_9MICO</name>
<evidence type="ECO:0000313" key="3">
    <source>
        <dbReference type="Proteomes" id="UP000275356"/>
    </source>
</evidence>
<dbReference type="PANTHER" id="PTHR43649">
    <property type="entry name" value="ARABINOSE-BINDING PROTEIN-RELATED"/>
    <property type="match status" value="1"/>
</dbReference>
<dbReference type="CDD" id="cd14748">
    <property type="entry name" value="PBP2_UgpB"/>
    <property type="match status" value="1"/>
</dbReference>
<gene>
    <name evidence="2" type="ORF">EDD28_1167</name>
</gene>
<dbReference type="Gene3D" id="3.40.190.10">
    <property type="entry name" value="Periplasmic binding protein-like II"/>
    <property type="match status" value="1"/>
</dbReference>
<dbReference type="PANTHER" id="PTHR43649:SF12">
    <property type="entry name" value="DIACETYLCHITOBIOSE BINDING PROTEIN DASA"/>
    <property type="match status" value="1"/>
</dbReference>
<sequence>MKNRFTTVAGIATASALTIALAACGGGSGGGGAATPGANLEVSGDSYDGPKVELQLWNPFTGGDGPYFNSIVDEFNAANENVQIKVTSMDAADMYGKAPAAIRSNKGPDLAVFHVQSIPTQAVQGTLLGLDAIVADLGLTEDDFAQVVWRAGEVNGVRYSIPFDQHMLGLFYNKDLFEKAGLDPEKPPHTREEYDAALDALKAAGIQGHWQQPNAEWQFRGLIAQFGGSEFNEDGTEATFNSPAGVEALTWLRSLVEDGHSPANVDDAEKAFIAGTNAMGFFGEWFAGNEALDELNWGTAEFPVIGDQPAVWGSSHQLVITTQVEGDTDRQAAAAYAVNQLSQMSATWANAYQVPARKTVRESAEVQAVTNLQPFIAQLDTVVFNPSVPGLENSLDPLNQAIVKVIGSGADPQQALDEAVELTNNILKDNAAKYGSGS</sequence>
<evidence type="ECO:0000313" key="2">
    <source>
        <dbReference type="EMBL" id="ROR96582.1"/>
    </source>
</evidence>
<dbReference type="Proteomes" id="UP000275356">
    <property type="component" value="Unassembled WGS sequence"/>
</dbReference>
<dbReference type="RefSeq" id="WP_123738742.1">
    <property type="nucleotide sequence ID" value="NZ_RKHQ01000001.1"/>
</dbReference>
<feature type="signal peptide" evidence="1">
    <location>
        <begin position="1"/>
        <end position="22"/>
    </location>
</feature>
<dbReference type="InterPro" id="IPR006059">
    <property type="entry name" value="SBP"/>
</dbReference>
<dbReference type="EMBL" id="RKHQ01000001">
    <property type="protein sequence ID" value="ROR96582.1"/>
    <property type="molecule type" value="Genomic_DNA"/>
</dbReference>
<comment type="caution">
    <text evidence="2">The sequence shown here is derived from an EMBL/GenBank/DDBJ whole genome shotgun (WGS) entry which is preliminary data.</text>
</comment>
<reference evidence="2 3" key="1">
    <citation type="submission" date="2018-11" db="EMBL/GenBank/DDBJ databases">
        <title>Sequencing the genomes of 1000 actinobacteria strains.</title>
        <authorList>
            <person name="Klenk H.-P."/>
        </authorList>
    </citation>
    <scope>NUCLEOTIDE SEQUENCE [LARGE SCALE GENOMIC DNA]</scope>
    <source>
        <strain evidence="2 3">DSM 13521</strain>
    </source>
</reference>